<proteinExistence type="predicted"/>
<evidence type="ECO:0000313" key="2">
    <source>
        <dbReference type="Proteomes" id="UP000054785"/>
    </source>
</evidence>
<evidence type="ECO:0000313" key="1">
    <source>
        <dbReference type="EMBL" id="KTD00136.1"/>
    </source>
</evidence>
<keyword evidence="2" id="KW-1185">Reference proteome</keyword>
<gene>
    <name evidence="1" type="ORF">Lgee_1048</name>
</gene>
<sequence length="63" mass="7177">MNERHKRNLLLLAVGLCMVEYAVNNPKDANVNLVFFLLFALARFACMEMDNMEDNRPAFGPGM</sequence>
<name>A0A0W0TWH6_9GAMM</name>
<comment type="caution">
    <text evidence="1">The sequence shown here is derived from an EMBL/GenBank/DDBJ whole genome shotgun (WGS) entry which is preliminary data.</text>
</comment>
<organism evidence="1 2">
    <name type="scientific">Legionella geestiana</name>
    <dbReference type="NCBI Taxonomy" id="45065"/>
    <lineage>
        <taxon>Bacteria</taxon>
        <taxon>Pseudomonadati</taxon>
        <taxon>Pseudomonadota</taxon>
        <taxon>Gammaproteobacteria</taxon>
        <taxon>Legionellales</taxon>
        <taxon>Legionellaceae</taxon>
        <taxon>Legionella</taxon>
    </lineage>
</organism>
<dbReference type="AlphaFoldDB" id="A0A0W0TWH6"/>
<accession>A0A0W0TWH6</accession>
<dbReference type="PATRIC" id="fig|45065.4.peg.1123"/>
<protein>
    <submittedName>
        <fullName evidence="1">Uncharacterized protein</fullName>
    </submittedName>
</protein>
<dbReference type="RefSeq" id="WP_028386926.1">
    <property type="nucleotide sequence ID" value="NZ_CAAAHN010000001.1"/>
</dbReference>
<reference evidence="1 2" key="1">
    <citation type="submission" date="2015-11" db="EMBL/GenBank/DDBJ databases">
        <title>Genomic analysis of 38 Legionella species identifies large and diverse effector repertoires.</title>
        <authorList>
            <person name="Burstein D."/>
            <person name="Amaro F."/>
            <person name="Zusman T."/>
            <person name="Lifshitz Z."/>
            <person name="Cohen O."/>
            <person name="Gilbert J.A."/>
            <person name="Pupko T."/>
            <person name="Shuman H.A."/>
            <person name="Segal G."/>
        </authorList>
    </citation>
    <scope>NUCLEOTIDE SEQUENCE [LARGE SCALE GENOMIC DNA]</scope>
    <source>
        <strain evidence="1 2">ATCC 49504</strain>
    </source>
</reference>
<dbReference type="Proteomes" id="UP000054785">
    <property type="component" value="Unassembled WGS sequence"/>
</dbReference>
<dbReference type="EMBL" id="LNYC01000037">
    <property type="protein sequence ID" value="KTD00136.1"/>
    <property type="molecule type" value="Genomic_DNA"/>
</dbReference>